<dbReference type="EMBL" id="DRUY01000050">
    <property type="protein sequence ID" value="HHI65206.1"/>
    <property type="molecule type" value="Genomic_DNA"/>
</dbReference>
<comment type="similarity">
    <text evidence="1">Belongs to the class-I fumarase family.</text>
</comment>
<evidence type="ECO:0000259" key="3">
    <source>
        <dbReference type="Pfam" id="PF05683"/>
    </source>
</evidence>
<dbReference type="InterPro" id="IPR004647">
    <property type="entry name" value="Fe-S_hydro-lyase_TtdB-typ_cat"/>
</dbReference>
<sequence>MEFYLDVPIRDDSLEKLNIGDRVYLNGVIYTARDSAHKRMIDALDEGRKLPFDIVGSVIYYVGPTPARPGNVIGSAGPTTSYRMDKYTPRLLDLGLKGMIGKGNRSDEVIKSIVKNKAVYFAATGGVGALISKCIVKSEVIAFEELGPEAIRRLEVKNFPVIVVIDTNGKNLYEEGVKKYKIA</sequence>
<dbReference type="PANTHER" id="PTHR43351:SF2">
    <property type="entry name" value="L(+)-TARTRATE DEHYDRATASE SUBUNIT BETA-RELATED"/>
    <property type="match status" value="1"/>
</dbReference>
<dbReference type="NCBIfam" id="NF005310">
    <property type="entry name" value="PRK06842.1"/>
    <property type="match status" value="1"/>
</dbReference>
<dbReference type="GO" id="GO:0016836">
    <property type="term" value="F:hydro-lyase activity"/>
    <property type="evidence" value="ECO:0007669"/>
    <property type="project" value="InterPro"/>
</dbReference>
<dbReference type="Gene3D" id="3.20.130.10">
    <property type="entry name" value="Fe-S hydro-lyase, tartrate dehydratase beta-type, catalytic domain"/>
    <property type="match status" value="1"/>
</dbReference>
<name>A0A7C5P9N3_9BACT</name>
<reference evidence="4" key="1">
    <citation type="journal article" date="2020" name="mSystems">
        <title>Genome- and Community-Level Interaction Insights into Carbon Utilization and Element Cycling Functions of Hydrothermarchaeota in Hydrothermal Sediment.</title>
        <authorList>
            <person name="Zhou Z."/>
            <person name="Liu Y."/>
            <person name="Xu W."/>
            <person name="Pan J."/>
            <person name="Luo Z.H."/>
            <person name="Li M."/>
        </authorList>
    </citation>
    <scope>NUCLEOTIDE SEQUENCE [LARGE SCALE GENOMIC DNA]</scope>
    <source>
        <strain evidence="4">SpSt-1019</strain>
    </source>
</reference>
<dbReference type="Pfam" id="PF05683">
    <property type="entry name" value="Fumerase_C"/>
    <property type="match status" value="1"/>
</dbReference>
<gene>
    <name evidence="4" type="ORF">ENL70_01485</name>
</gene>
<evidence type="ECO:0000256" key="2">
    <source>
        <dbReference type="ARBA" id="ARBA00023239"/>
    </source>
</evidence>
<dbReference type="AlphaFoldDB" id="A0A7C5P9N3"/>
<proteinExistence type="inferred from homology"/>
<organism evidence="4">
    <name type="scientific">Thermodesulfobium narugense</name>
    <dbReference type="NCBI Taxonomy" id="184064"/>
    <lineage>
        <taxon>Bacteria</taxon>
        <taxon>Pseudomonadati</taxon>
        <taxon>Thermodesulfobiota</taxon>
        <taxon>Thermodesulfobiia</taxon>
        <taxon>Thermodesulfobiales</taxon>
        <taxon>Thermodesulfobiaceae</taxon>
        <taxon>Thermodesulfobium</taxon>
    </lineage>
</organism>
<accession>A0A7C5P9N3</accession>
<comment type="caution">
    <text evidence="4">The sequence shown here is derived from an EMBL/GenBank/DDBJ whole genome shotgun (WGS) entry which is preliminary data.</text>
</comment>
<evidence type="ECO:0000313" key="4">
    <source>
        <dbReference type="EMBL" id="HHI65206.1"/>
    </source>
</evidence>
<dbReference type="NCBIfam" id="TIGR00723">
    <property type="entry name" value="ttdB_fumA_fumB"/>
    <property type="match status" value="1"/>
</dbReference>
<dbReference type="SUPFAM" id="SSF117457">
    <property type="entry name" value="FumA C-terminal domain-like"/>
    <property type="match status" value="1"/>
</dbReference>
<feature type="domain" description="Fe-S hydro-lyase tartrate dehydratase beta-type catalytic" evidence="3">
    <location>
        <begin position="5"/>
        <end position="175"/>
    </location>
</feature>
<dbReference type="PANTHER" id="PTHR43351">
    <property type="entry name" value="L(+)-TARTRATE DEHYDRATASE SUBUNIT BETA"/>
    <property type="match status" value="1"/>
</dbReference>
<evidence type="ECO:0000256" key="1">
    <source>
        <dbReference type="ARBA" id="ARBA00008876"/>
    </source>
</evidence>
<dbReference type="InterPro" id="IPR036660">
    <property type="entry name" value="Fe-S_hydroAse_TtdB_cat_sf"/>
</dbReference>
<protein>
    <submittedName>
        <fullName evidence="4">Fe-S-containing hydro-lyase</fullName>
    </submittedName>
</protein>
<keyword evidence="2 4" id="KW-0456">Lyase</keyword>